<proteinExistence type="predicted"/>
<protein>
    <submittedName>
        <fullName evidence="1">Uncharacterized protein</fullName>
    </submittedName>
</protein>
<dbReference type="STRING" id="216946.STURO_v1c10240"/>
<dbReference type="AlphaFoldDB" id="A0A0K1P7U8"/>
<dbReference type="KEGG" id="stur:STURON_001028"/>
<accession>A0A0K1P7U8</accession>
<keyword evidence="2" id="KW-1185">Reference proteome</keyword>
<dbReference type="OrthoDB" id="389703at2"/>
<dbReference type="Proteomes" id="UP000067243">
    <property type="component" value="Chromosome"/>
</dbReference>
<dbReference type="PATRIC" id="fig|216946.3.peg.1064"/>
<evidence type="ECO:0000313" key="1">
    <source>
        <dbReference type="EMBL" id="AKU80274.1"/>
    </source>
</evidence>
<sequence>MKKIKLDDIAENAWSNALECKCGGQEDTNDIHRLCLICLKPMHYNKHYSVDSSGLEWDIMFYNNENFNDNKFSGITLSVHKKCH</sequence>
<name>A0A0K1P7U8_9MOLU</name>
<reference evidence="1 2" key="1">
    <citation type="journal article" date="2015" name="Genome Announc.">
        <title>Complete Genome Sequence of Spiroplasma turonicum Strain Tab4cT, a Parasite of a Horse Fly, Haematopota sp. (Diptera: Tabanidae).</title>
        <authorList>
            <person name="Davis R.E."/>
            <person name="Shao J."/>
            <person name="Zhao Y."/>
            <person name="Gasparich G.E."/>
            <person name="Gaynor B.J."/>
            <person name="Donofrio N."/>
        </authorList>
    </citation>
    <scope>NUCLEOTIDE SEQUENCE [LARGE SCALE GENOMIC DNA]</scope>
    <source>
        <strain evidence="1 2">Tab4c</strain>
    </source>
</reference>
<organism evidence="1 2">
    <name type="scientific">Spiroplasma turonicum</name>
    <dbReference type="NCBI Taxonomy" id="216946"/>
    <lineage>
        <taxon>Bacteria</taxon>
        <taxon>Bacillati</taxon>
        <taxon>Mycoplasmatota</taxon>
        <taxon>Mollicutes</taxon>
        <taxon>Entomoplasmatales</taxon>
        <taxon>Spiroplasmataceae</taxon>
        <taxon>Spiroplasma</taxon>
    </lineage>
</organism>
<evidence type="ECO:0000313" key="2">
    <source>
        <dbReference type="Proteomes" id="UP000067243"/>
    </source>
</evidence>
<dbReference type="EMBL" id="CP012328">
    <property type="protein sequence ID" value="AKU80274.1"/>
    <property type="molecule type" value="Genomic_DNA"/>
</dbReference>
<gene>
    <name evidence="1" type="ORF">STURON_001028</name>
</gene>
<dbReference type="RefSeq" id="WP_075048832.1">
    <property type="nucleotide sequence ID" value="NZ_CP012328.1"/>
</dbReference>